<name>A0A967DYC1_9FLAO</name>
<gene>
    <name evidence="1" type="ORF">G7034_01645</name>
</gene>
<dbReference type="Proteomes" id="UP000643701">
    <property type="component" value="Unassembled WGS sequence"/>
</dbReference>
<dbReference type="AlphaFoldDB" id="A0A967DYC1"/>
<feature type="non-terminal residue" evidence="1">
    <location>
        <position position="1"/>
    </location>
</feature>
<comment type="caution">
    <text evidence="1">The sequence shown here is derived from an EMBL/GenBank/DDBJ whole genome shotgun (WGS) entry which is preliminary data.</text>
</comment>
<reference evidence="1" key="1">
    <citation type="submission" date="2020-03" db="EMBL/GenBank/DDBJ databases">
        <title>Psychroflexus Maritimus sp. nov., isolate from marine sediment.</title>
        <authorList>
            <person name="Zhong Y.-L."/>
        </authorList>
    </citation>
    <scope>NUCLEOTIDE SEQUENCE</scope>
    <source>
        <strain evidence="1">C1</strain>
    </source>
</reference>
<dbReference type="RefSeq" id="WP_166399225.1">
    <property type="nucleotide sequence ID" value="NZ_JAANAS010000004.1"/>
</dbReference>
<evidence type="ECO:0000313" key="2">
    <source>
        <dbReference type="Proteomes" id="UP000643701"/>
    </source>
</evidence>
<organism evidence="1 2">
    <name type="scientific">Psychroflexus maritimus</name>
    <dbReference type="NCBI Taxonomy" id="2714865"/>
    <lineage>
        <taxon>Bacteria</taxon>
        <taxon>Pseudomonadati</taxon>
        <taxon>Bacteroidota</taxon>
        <taxon>Flavobacteriia</taxon>
        <taxon>Flavobacteriales</taxon>
        <taxon>Flavobacteriaceae</taxon>
        <taxon>Psychroflexus</taxon>
    </lineage>
</organism>
<accession>A0A967DYC1</accession>
<protein>
    <submittedName>
        <fullName evidence="1">Uncharacterized protein</fullName>
    </submittedName>
</protein>
<proteinExistence type="predicted"/>
<evidence type="ECO:0000313" key="1">
    <source>
        <dbReference type="EMBL" id="NGZ88953.1"/>
    </source>
</evidence>
<keyword evidence="2" id="KW-1185">Reference proteome</keyword>
<sequence>IFVRVTETETSCFSFTSFELIVNEIPPLQSGNPNLVCDENNDGLAEFFLPFIEDSIIDDAEGFSFTYFETETDAQNNENP</sequence>
<dbReference type="EMBL" id="JAANAS010000004">
    <property type="protein sequence ID" value="NGZ88953.1"/>
    <property type="molecule type" value="Genomic_DNA"/>
</dbReference>
<feature type="non-terminal residue" evidence="1">
    <location>
        <position position="80"/>
    </location>
</feature>